<feature type="compositionally biased region" description="Basic and acidic residues" evidence="1">
    <location>
        <begin position="1"/>
        <end position="10"/>
    </location>
</feature>
<dbReference type="Gene3D" id="1.20.140.10">
    <property type="entry name" value="Butyryl-CoA Dehydrogenase, subunit A, domain 3"/>
    <property type="match status" value="1"/>
</dbReference>
<feature type="region of interest" description="Disordered" evidence="1">
    <location>
        <begin position="1"/>
        <end position="55"/>
    </location>
</feature>
<gene>
    <name evidence="2" type="ORF">JL106_14365</name>
</gene>
<keyword evidence="3" id="KW-1185">Reference proteome</keyword>
<comment type="caution">
    <text evidence="2">The sequence shown here is derived from an EMBL/GenBank/DDBJ whole genome shotgun (WGS) entry which is preliminary data.</text>
</comment>
<protein>
    <submittedName>
        <fullName evidence="2">Acyl-CoA/acyl-ACP dehydrogenase</fullName>
    </submittedName>
</protein>
<dbReference type="InterPro" id="IPR036250">
    <property type="entry name" value="AcylCo_DH-like_C"/>
</dbReference>
<evidence type="ECO:0000313" key="2">
    <source>
        <dbReference type="EMBL" id="MBM9468465.1"/>
    </source>
</evidence>
<feature type="region of interest" description="Disordered" evidence="1">
    <location>
        <begin position="88"/>
        <end position="115"/>
    </location>
</feature>
<feature type="compositionally biased region" description="Basic and acidic residues" evidence="1">
    <location>
        <begin position="93"/>
        <end position="102"/>
    </location>
</feature>
<dbReference type="GO" id="GO:0016627">
    <property type="term" value="F:oxidoreductase activity, acting on the CH-CH group of donors"/>
    <property type="evidence" value="ECO:0007669"/>
    <property type="project" value="InterPro"/>
</dbReference>
<evidence type="ECO:0000313" key="3">
    <source>
        <dbReference type="Proteomes" id="UP000663792"/>
    </source>
</evidence>
<name>A0A938Y9R0_9ACTN</name>
<reference evidence="2" key="1">
    <citation type="submission" date="2021-01" db="EMBL/GenBank/DDBJ databases">
        <title>YIM 132084 draft genome.</title>
        <authorList>
            <person name="An D."/>
        </authorList>
    </citation>
    <scope>NUCLEOTIDE SEQUENCE</scope>
    <source>
        <strain evidence="2">YIM 132084</strain>
    </source>
</reference>
<organism evidence="2 3">
    <name type="scientific">Nakamurella leprariae</name>
    <dbReference type="NCBI Taxonomy" id="2803911"/>
    <lineage>
        <taxon>Bacteria</taxon>
        <taxon>Bacillati</taxon>
        <taxon>Actinomycetota</taxon>
        <taxon>Actinomycetes</taxon>
        <taxon>Nakamurellales</taxon>
        <taxon>Nakamurellaceae</taxon>
        <taxon>Nakamurella</taxon>
    </lineage>
</organism>
<dbReference type="Proteomes" id="UP000663792">
    <property type="component" value="Unassembled WGS sequence"/>
</dbReference>
<dbReference type="AlphaFoldDB" id="A0A938Y9R0"/>
<sequence length="129" mass="13746">MARGAADRGTDAPTGRAGDRIAAVRTVGDMQARYRSARRGPARCGRGDRKDPGADDATMATVAIAKRTAVLQARTIVDLALELADGRSSVRSPLERAHRDVRGGPFHPLTPEATLDLPGSMRLEEVRTS</sequence>
<accession>A0A938Y9R0</accession>
<dbReference type="RefSeq" id="WP_205261426.1">
    <property type="nucleotide sequence ID" value="NZ_JAERWK010000019.1"/>
</dbReference>
<proteinExistence type="predicted"/>
<evidence type="ECO:0000256" key="1">
    <source>
        <dbReference type="SAM" id="MobiDB-lite"/>
    </source>
</evidence>
<dbReference type="EMBL" id="JAERWK010000019">
    <property type="protein sequence ID" value="MBM9468465.1"/>
    <property type="molecule type" value="Genomic_DNA"/>
</dbReference>
<dbReference type="SUPFAM" id="SSF47203">
    <property type="entry name" value="Acyl-CoA dehydrogenase C-terminal domain-like"/>
    <property type="match status" value="1"/>
</dbReference>